<dbReference type="Gene3D" id="4.10.1080.10">
    <property type="entry name" value="TSP type-3 repeat"/>
    <property type="match status" value="1"/>
</dbReference>
<reference evidence="2" key="1">
    <citation type="submission" date="2018-05" db="EMBL/GenBank/DDBJ databases">
        <authorList>
            <person name="Lanie J.A."/>
            <person name="Ng W.-L."/>
            <person name="Kazmierczak K.M."/>
            <person name="Andrzejewski T.M."/>
            <person name="Davidsen T.M."/>
            <person name="Wayne K.J."/>
            <person name="Tettelin H."/>
            <person name="Glass J.I."/>
            <person name="Rusch D."/>
            <person name="Podicherti R."/>
            <person name="Tsui H.-C.T."/>
            <person name="Winkler M.E."/>
        </authorList>
    </citation>
    <scope>NUCLEOTIDE SEQUENCE</scope>
</reference>
<organism evidence="2">
    <name type="scientific">marine metagenome</name>
    <dbReference type="NCBI Taxonomy" id="408172"/>
    <lineage>
        <taxon>unclassified sequences</taxon>
        <taxon>metagenomes</taxon>
        <taxon>ecological metagenomes</taxon>
    </lineage>
</organism>
<dbReference type="GO" id="GO:0005509">
    <property type="term" value="F:calcium ion binding"/>
    <property type="evidence" value="ECO:0007669"/>
    <property type="project" value="InterPro"/>
</dbReference>
<feature type="region of interest" description="Disordered" evidence="1">
    <location>
        <begin position="236"/>
        <end position="258"/>
    </location>
</feature>
<protein>
    <submittedName>
        <fullName evidence="2">Uncharacterized protein</fullName>
    </submittedName>
</protein>
<gene>
    <name evidence="2" type="ORF">METZ01_LOCUS376424</name>
</gene>
<dbReference type="EMBL" id="UINC01137933">
    <property type="protein sequence ID" value="SVD23570.1"/>
    <property type="molecule type" value="Genomic_DNA"/>
</dbReference>
<accession>A0A382TNE1</accession>
<feature type="non-terminal residue" evidence="2">
    <location>
        <position position="300"/>
    </location>
</feature>
<dbReference type="AlphaFoldDB" id="A0A382TNE1"/>
<name>A0A382TNE1_9ZZZZ</name>
<evidence type="ECO:0000313" key="2">
    <source>
        <dbReference type="EMBL" id="SVD23570.1"/>
    </source>
</evidence>
<dbReference type="InterPro" id="IPR028974">
    <property type="entry name" value="TSP_type-3_rpt"/>
</dbReference>
<evidence type="ECO:0000256" key="1">
    <source>
        <dbReference type="SAM" id="MobiDB-lite"/>
    </source>
</evidence>
<dbReference type="SUPFAM" id="SSF103647">
    <property type="entry name" value="TSP type-3 repeat"/>
    <property type="match status" value="1"/>
</dbReference>
<sequence>TSFLTTCSFVYAGFDLDIDDDGKTEALTDGLLVIRYLFGFSGNSLTSGAIGSGANRASAQDIETLLAASTTELDIDGDGSAEALTDGLLIIRELFGFSGDTLIAGALSTSATRQTDSSVVEYLNTIKDSDNDTYVDSIDTFPNDSTEWVDTDGDGTGNNADSDDDGDGVNDLLDLSPLDEAVTDARLLPFEPDSGIRLSCAAVPRVGWAEDGSVVMYHASHLTSGGGQFRSVSSDGLSFNASEETPEVVGTRIDPDELPPMLRDRDGFPGVVALPSTSDRIWCSGGTHRIFAHNADISGT</sequence>
<feature type="non-terminal residue" evidence="2">
    <location>
        <position position="1"/>
    </location>
</feature>
<proteinExistence type="predicted"/>
<feature type="region of interest" description="Disordered" evidence="1">
    <location>
        <begin position="145"/>
        <end position="170"/>
    </location>
</feature>